<dbReference type="EMBL" id="MQWA01000001">
    <property type="protein sequence ID" value="PQJ27045.1"/>
    <property type="molecule type" value="Genomic_DNA"/>
</dbReference>
<feature type="transmembrane region" description="Helical" evidence="1">
    <location>
        <begin position="107"/>
        <end position="124"/>
    </location>
</feature>
<accession>A0A2S7TWC8</accession>
<name>A0A2S7TWC8_9BACT</name>
<keyword evidence="1" id="KW-1133">Transmembrane helix</keyword>
<feature type="transmembrane region" description="Helical" evidence="1">
    <location>
        <begin position="158"/>
        <end position="175"/>
    </location>
</feature>
<evidence type="ECO:0000313" key="3">
    <source>
        <dbReference type="Proteomes" id="UP000239907"/>
    </source>
</evidence>
<feature type="transmembrane region" description="Helical" evidence="1">
    <location>
        <begin position="187"/>
        <end position="210"/>
    </location>
</feature>
<comment type="caution">
    <text evidence="2">The sequence shown here is derived from an EMBL/GenBank/DDBJ whole genome shotgun (WGS) entry which is preliminary data.</text>
</comment>
<evidence type="ECO:0000313" key="2">
    <source>
        <dbReference type="EMBL" id="PQJ27045.1"/>
    </source>
</evidence>
<sequence>MAKQKTLPEHVQIIESLMLRSKQHRGIMIPTMLMTGIASLVLGTSITLKTGRGIDLYTYPISAGDWIWTWISAAFCALIVALFFAGKQAKADGHKLNTPQLKHVFRSLLPSLLLGFVTGTALSFHDIRFLPLTASLWIASYGVALLSIRLYTTKSARFLGILMLALGLACFWVSLRTQEVIHPIHLANFFMSIAFGMFHLIVASGSILFAKVQG</sequence>
<feature type="transmembrane region" description="Helical" evidence="1">
    <location>
        <begin position="66"/>
        <end position="86"/>
    </location>
</feature>
<evidence type="ECO:0000256" key="1">
    <source>
        <dbReference type="SAM" id="Phobius"/>
    </source>
</evidence>
<dbReference type="OrthoDB" id="193453at2"/>
<keyword evidence="1" id="KW-0812">Transmembrane</keyword>
<gene>
    <name evidence="2" type="ORF">BSZ32_00040</name>
</gene>
<dbReference type="RefSeq" id="WP_105041535.1">
    <property type="nucleotide sequence ID" value="NZ_MQWA01000001.1"/>
</dbReference>
<dbReference type="AlphaFoldDB" id="A0A2S7TWC8"/>
<feature type="transmembrane region" description="Helical" evidence="1">
    <location>
        <begin position="130"/>
        <end position="151"/>
    </location>
</feature>
<keyword evidence="3" id="KW-1185">Reference proteome</keyword>
<dbReference type="Proteomes" id="UP000239907">
    <property type="component" value="Unassembled WGS sequence"/>
</dbReference>
<keyword evidence="1" id="KW-0472">Membrane</keyword>
<proteinExistence type="predicted"/>
<feature type="transmembrane region" description="Helical" evidence="1">
    <location>
        <begin position="27"/>
        <end position="46"/>
    </location>
</feature>
<protein>
    <submittedName>
        <fullName evidence="2">Uncharacterized protein</fullName>
    </submittedName>
</protein>
<reference evidence="2 3" key="1">
    <citation type="submission" date="2016-12" db="EMBL/GenBank/DDBJ databases">
        <title>Study of bacterial adaptation to deep sea.</title>
        <authorList>
            <person name="Song J."/>
            <person name="Yoshizawa S."/>
            <person name="Kogure K."/>
        </authorList>
    </citation>
    <scope>NUCLEOTIDE SEQUENCE [LARGE SCALE GENOMIC DNA]</scope>
    <source>
        <strain evidence="2 3">SAORIC-165</strain>
    </source>
</reference>
<organism evidence="2 3">
    <name type="scientific">Rubritalea profundi</name>
    <dbReference type="NCBI Taxonomy" id="1658618"/>
    <lineage>
        <taxon>Bacteria</taxon>
        <taxon>Pseudomonadati</taxon>
        <taxon>Verrucomicrobiota</taxon>
        <taxon>Verrucomicrobiia</taxon>
        <taxon>Verrucomicrobiales</taxon>
        <taxon>Rubritaleaceae</taxon>
        <taxon>Rubritalea</taxon>
    </lineage>
</organism>